<dbReference type="Pfam" id="PF00067">
    <property type="entry name" value="p450"/>
    <property type="match status" value="1"/>
</dbReference>
<dbReference type="CDD" id="cd11065">
    <property type="entry name" value="CYP64-like"/>
    <property type="match status" value="1"/>
</dbReference>
<evidence type="ECO:0000256" key="2">
    <source>
        <dbReference type="ARBA" id="ARBA00010617"/>
    </source>
</evidence>
<dbReference type="PROSITE" id="PS00086">
    <property type="entry name" value="CYTOCHROME_P450"/>
    <property type="match status" value="1"/>
</dbReference>
<evidence type="ECO:0000313" key="9">
    <source>
        <dbReference type="EMBL" id="KAF7374526.1"/>
    </source>
</evidence>
<dbReference type="InterPro" id="IPR036396">
    <property type="entry name" value="Cyt_P450_sf"/>
</dbReference>
<dbReference type="GO" id="GO:0004497">
    <property type="term" value="F:monooxygenase activity"/>
    <property type="evidence" value="ECO:0007669"/>
    <property type="project" value="UniProtKB-KW"/>
</dbReference>
<evidence type="ECO:0000256" key="3">
    <source>
        <dbReference type="ARBA" id="ARBA00022617"/>
    </source>
</evidence>
<comment type="similarity">
    <text evidence="2">Belongs to the cytochrome P450 family.</text>
</comment>
<evidence type="ECO:0000256" key="7">
    <source>
        <dbReference type="ARBA" id="ARBA00023033"/>
    </source>
</evidence>
<evidence type="ECO:0000256" key="4">
    <source>
        <dbReference type="ARBA" id="ARBA00022723"/>
    </source>
</evidence>
<proteinExistence type="inferred from homology"/>
<dbReference type="CDD" id="cd21037">
    <property type="entry name" value="MLKL_NTD"/>
    <property type="match status" value="1"/>
</dbReference>
<gene>
    <name evidence="9" type="ORF">MSAN_00337200</name>
</gene>
<name>A0A8H6ZDY1_9AGAR</name>
<keyword evidence="7" id="KW-0503">Monooxygenase</keyword>
<feature type="compositionally biased region" description="Basic residues" evidence="8">
    <location>
        <begin position="106"/>
        <end position="115"/>
    </location>
</feature>
<dbReference type="GO" id="GO:0005506">
    <property type="term" value="F:iron ion binding"/>
    <property type="evidence" value="ECO:0007669"/>
    <property type="project" value="InterPro"/>
</dbReference>
<keyword evidence="6" id="KW-0408">Iron</keyword>
<feature type="region of interest" description="Disordered" evidence="8">
    <location>
        <begin position="106"/>
        <end position="126"/>
    </location>
</feature>
<reference evidence="9" key="1">
    <citation type="submission" date="2020-05" db="EMBL/GenBank/DDBJ databases">
        <title>Mycena genomes resolve the evolution of fungal bioluminescence.</title>
        <authorList>
            <person name="Tsai I.J."/>
        </authorList>
    </citation>
    <scope>NUCLEOTIDE SEQUENCE</scope>
    <source>
        <strain evidence="9">160909Yilan</strain>
    </source>
</reference>
<sequence length="704" mass="77301">MTLDETTSRVESLSTQCATKPGMDLFQPITVSAPEVCRAAAAPNLIQGNYNHSARMEKLAALVVNETERAVNGLKTALPSSETLQDLTRIEANLDEMRRVLKHTPPRSKKGKLFKPRNAPSRAGAQVSCKCTPESSGISPAELANLTIRTASAICEAPVLNFLKPVVGIAEIISETAQTVKANRKAAIELATHSGMVTKAIVEHATTLGLAASSPLVDDLEALVALKSSWVLENIQLYLSDLQQPLPRHRQITSWILANKEKDRIGQFSQGLDKALTLFIVLSSSTTKVLNTHAEVREIATLVRGNDFVEETVTQVRMNTDVLTAMQTDLATALVTVSALASVQSANEGEKKPNTTDKSFPQEFREHLKTLAAAIIMATVYGYEVQPINDHFVGLAEDANKRFSDSFSPGAVAVNTFPILRYLPSWMPGTDFQRFAAECRQLVKEMREGPFNFVKQNMREDTDSTSVVARLLEDNRYDEDAIQDVAGTAQFKLERTPLSHPLRHFFLAMALHPSIQTKAQTEIDTVIGTDRLPGFEDRPSLLYVEALYRELMRWKPVGPLGVAHASTADDGYSISKGTTVISNIWAMTRDKSIYPEPERFNPDRFFTADGKLNDEDTVLAFGFGRRICPGPHTADATLWAAFVSVLATFNIAKAKDDTGKEIEIDPNSYSDGVVSHPQPFACSIILRSETAESLVQATMETHDV</sequence>
<keyword evidence="4" id="KW-0479">Metal-binding</keyword>
<keyword evidence="10" id="KW-1185">Reference proteome</keyword>
<evidence type="ECO:0000256" key="8">
    <source>
        <dbReference type="SAM" id="MobiDB-lite"/>
    </source>
</evidence>
<comment type="caution">
    <text evidence="9">The sequence shown here is derived from an EMBL/GenBank/DDBJ whole genome shotgun (WGS) entry which is preliminary data.</text>
</comment>
<dbReference type="OrthoDB" id="2789670at2759"/>
<dbReference type="PANTHER" id="PTHR46300:SF7">
    <property type="entry name" value="P450, PUTATIVE (EUROFUNG)-RELATED"/>
    <property type="match status" value="1"/>
</dbReference>
<dbReference type="InterPro" id="IPR017972">
    <property type="entry name" value="Cyt_P450_CS"/>
</dbReference>
<dbReference type="Proteomes" id="UP000623467">
    <property type="component" value="Unassembled WGS sequence"/>
</dbReference>
<keyword evidence="5" id="KW-0560">Oxidoreductase</keyword>
<evidence type="ECO:0000256" key="1">
    <source>
        <dbReference type="ARBA" id="ARBA00001971"/>
    </source>
</evidence>
<comment type="cofactor">
    <cofactor evidence="1">
        <name>heme</name>
        <dbReference type="ChEBI" id="CHEBI:30413"/>
    </cofactor>
</comment>
<dbReference type="GO" id="GO:0020037">
    <property type="term" value="F:heme binding"/>
    <property type="evidence" value="ECO:0007669"/>
    <property type="project" value="InterPro"/>
</dbReference>
<protein>
    <submittedName>
        <fullName evidence="9">O-methylsterigmatocystin oxidoreductase</fullName>
    </submittedName>
</protein>
<dbReference type="InterPro" id="IPR050364">
    <property type="entry name" value="Cytochrome_P450_fung"/>
</dbReference>
<accession>A0A8H6ZDY1</accession>
<dbReference type="Gene3D" id="1.10.630.10">
    <property type="entry name" value="Cytochrome P450"/>
    <property type="match status" value="1"/>
</dbReference>
<dbReference type="InterPro" id="IPR059179">
    <property type="entry name" value="MLKL-like_MCAfunc"/>
</dbReference>
<dbReference type="GO" id="GO:0016705">
    <property type="term" value="F:oxidoreductase activity, acting on paired donors, with incorporation or reduction of molecular oxygen"/>
    <property type="evidence" value="ECO:0007669"/>
    <property type="project" value="InterPro"/>
</dbReference>
<keyword evidence="3" id="KW-0349">Heme</keyword>
<dbReference type="AlphaFoldDB" id="A0A8H6ZDY1"/>
<evidence type="ECO:0000256" key="6">
    <source>
        <dbReference type="ARBA" id="ARBA00023004"/>
    </source>
</evidence>
<organism evidence="9 10">
    <name type="scientific">Mycena sanguinolenta</name>
    <dbReference type="NCBI Taxonomy" id="230812"/>
    <lineage>
        <taxon>Eukaryota</taxon>
        <taxon>Fungi</taxon>
        <taxon>Dikarya</taxon>
        <taxon>Basidiomycota</taxon>
        <taxon>Agaricomycotina</taxon>
        <taxon>Agaricomycetes</taxon>
        <taxon>Agaricomycetidae</taxon>
        <taxon>Agaricales</taxon>
        <taxon>Marasmiineae</taxon>
        <taxon>Mycenaceae</taxon>
        <taxon>Mycena</taxon>
    </lineage>
</organism>
<dbReference type="InterPro" id="IPR001128">
    <property type="entry name" value="Cyt_P450"/>
</dbReference>
<evidence type="ECO:0000256" key="5">
    <source>
        <dbReference type="ARBA" id="ARBA00023002"/>
    </source>
</evidence>
<evidence type="ECO:0000313" key="10">
    <source>
        <dbReference type="Proteomes" id="UP000623467"/>
    </source>
</evidence>
<dbReference type="SUPFAM" id="SSF48264">
    <property type="entry name" value="Cytochrome P450"/>
    <property type="match status" value="1"/>
</dbReference>
<dbReference type="EMBL" id="JACAZH010000002">
    <property type="protein sequence ID" value="KAF7374526.1"/>
    <property type="molecule type" value="Genomic_DNA"/>
</dbReference>
<dbReference type="PANTHER" id="PTHR46300">
    <property type="entry name" value="P450, PUTATIVE (EUROFUNG)-RELATED-RELATED"/>
    <property type="match status" value="1"/>
</dbReference>